<dbReference type="PIRSF" id="PIRSF005087">
    <property type="entry name" value="NrdI"/>
    <property type="match status" value="1"/>
</dbReference>
<dbReference type="EMBL" id="JACHHV010000022">
    <property type="protein sequence ID" value="MBB5888373.1"/>
    <property type="molecule type" value="Genomic_DNA"/>
</dbReference>
<accession>A0A841C6E2</accession>
<keyword evidence="5" id="KW-1185">Reference proteome</keyword>
<comment type="similarity">
    <text evidence="2 3">Belongs to the NrdI family.</text>
</comment>
<proteinExistence type="inferred from homology"/>
<comment type="function">
    <text evidence="1 3">Probably involved in ribonucleotide reductase function.</text>
</comment>
<evidence type="ECO:0000313" key="4">
    <source>
        <dbReference type="EMBL" id="MBB5888373.1"/>
    </source>
</evidence>
<dbReference type="GO" id="GO:0010181">
    <property type="term" value="F:FMN binding"/>
    <property type="evidence" value="ECO:0007669"/>
    <property type="project" value="InterPro"/>
</dbReference>
<dbReference type="RefSeq" id="WP_183540356.1">
    <property type="nucleotide sequence ID" value="NZ_JACHHV010000022.1"/>
</dbReference>
<dbReference type="HAMAP" id="MF_00128">
    <property type="entry name" value="NrdI"/>
    <property type="match status" value="1"/>
</dbReference>
<dbReference type="PANTHER" id="PTHR37297:SF1">
    <property type="entry name" value="PROTEIN NRDI"/>
    <property type="match status" value="1"/>
</dbReference>
<evidence type="ECO:0000256" key="2">
    <source>
        <dbReference type="ARBA" id="ARBA00009942"/>
    </source>
</evidence>
<protein>
    <recommendedName>
        <fullName evidence="3">Protein NrdI</fullName>
    </recommendedName>
</protein>
<dbReference type="InterPro" id="IPR029039">
    <property type="entry name" value="Flavoprotein-like_sf"/>
</dbReference>
<organism evidence="4 5">
    <name type="scientific">Lactovum miscens</name>
    <dbReference type="NCBI Taxonomy" id="190387"/>
    <lineage>
        <taxon>Bacteria</taxon>
        <taxon>Bacillati</taxon>
        <taxon>Bacillota</taxon>
        <taxon>Bacilli</taxon>
        <taxon>Lactobacillales</taxon>
        <taxon>Streptococcaceae</taxon>
        <taxon>Lactovum</taxon>
    </lineage>
</organism>
<evidence type="ECO:0000256" key="3">
    <source>
        <dbReference type="HAMAP-Rule" id="MF_00128"/>
    </source>
</evidence>
<gene>
    <name evidence="3" type="primary">nrdI</name>
    <name evidence="4" type="ORF">HNQ37_001266</name>
</gene>
<sequence>MKIVYFSITGQTRRFIKKLGLSEDTFVEITQDYPDIEMAQPFILITPSYAEESPTQQCSQDVMNPVFEFMATGVNRTLCKGIVASGNRNFAGLYIYTAKELSAQYQIPIVYDFEMNGTTSDVEALKSVFKRLSDGAKLLVSEKQMYREHLEQI</sequence>
<name>A0A841C6E2_9LACT</name>
<comment type="caution">
    <text evidence="4">The sequence shown here is derived from an EMBL/GenBank/DDBJ whole genome shotgun (WGS) entry which is preliminary data.</text>
</comment>
<dbReference type="NCBIfam" id="TIGR00333">
    <property type="entry name" value="nrdI"/>
    <property type="match status" value="1"/>
</dbReference>
<dbReference type="Proteomes" id="UP000562464">
    <property type="component" value="Unassembled WGS sequence"/>
</dbReference>
<dbReference type="PANTHER" id="PTHR37297">
    <property type="entry name" value="PROTEIN NRDI"/>
    <property type="match status" value="1"/>
</dbReference>
<dbReference type="AlphaFoldDB" id="A0A841C6E2"/>
<dbReference type="Pfam" id="PF07972">
    <property type="entry name" value="Flavodoxin_NdrI"/>
    <property type="match status" value="1"/>
</dbReference>
<dbReference type="InterPro" id="IPR020852">
    <property type="entry name" value="RNR_Ib_NrdI_bac"/>
</dbReference>
<evidence type="ECO:0000256" key="1">
    <source>
        <dbReference type="ARBA" id="ARBA00003999"/>
    </source>
</evidence>
<dbReference type="InterPro" id="IPR004465">
    <property type="entry name" value="RNR_NrdI"/>
</dbReference>
<reference evidence="4 5" key="1">
    <citation type="submission" date="2020-08" db="EMBL/GenBank/DDBJ databases">
        <title>Genomic Encyclopedia of Type Strains, Phase IV (KMG-IV): sequencing the most valuable type-strain genomes for metagenomic binning, comparative biology and taxonomic classification.</title>
        <authorList>
            <person name="Goeker M."/>
        </authorList>
    </citation>
    <scope>NUCLEOTIDE SEQUENCE [LARGE SCALE GENOMIC DNA]</scope>
    <source>
        <strain evidence="4 5">DSM 14925</strain>
    </source>
</reference>
<dbReference type="SUPFAM" id="SSF52218">
    <property type="entry name" value="Flavoproteins"/>
    <property type="match status" value="1"/>
</dbReference>
<evidence type="ECO:0000313" key="5">
    <source>
        <dbReference type="Proteomes" id="UP000562464"/>
    </source>
</evidence>
<dbReference type="Gene3D" id="3.40.50.360">
    <property type="match status" value="1"/>
</dbReference>